<evidence type="ECO:0000313" key="1">
    <source>
        <dbReference type="EMBL" id="SBQ66219.1"/>
    </source>
</evidence>
<organism evidence="1">
    <name type="scientific">Nothobranchius korthausae</name>
    <dbReference type="NCBI Taxonomy" id="1143690"/>
    <lineage>
        <taxon>Eukaryota</taxon>
        <taxon>Metazoa</taxon>
        <taxon>Chordata</taxon>
        <taxon>Craniata</taxon>
        <taxon>Vertebrata</taxon>
        <taxon>Euteleostomi</taxon>
        <taxon>Actinopterygii</taxon>
        <taxon>Neopterygii</taxon>
        <taxon>Teleostei</taxon>
        <taxon>Neoteleostei</taxon>
        <taxon>Acanthomorphata</taxon>
        <taxon>Ovalentaria</taxon>
        <taxon>Atherinomorphae</taxon>
        <taxon>Cyprinodontiformes</taxon>
        <taxon>Nothobranchiidae</taxon>
        <taxon>Nothobranchius</taxon>
    </lineage>
</organism>
<dbReference type="GO" id="GO:1990904">
    <property type="term" value="C:ribonucleoprotein complex"/>
    <property type="evidence" value="ECO:0007669"/>
    <property type="project" value="UniProtKB-KW"/>
</dbReference>
<proteinExistence type="predicted"/>
<keyword evidence="1" id="KW-0687">Ribonucleoprotein</keyword>
<accession>A0A1A8G772</accession>
<sequence>QTFFWLNKWLNYKFLFDMIRKNTLQTFQNKKLSLCTVRDRCKLIFVIMSMLSCYNRLSFLLFHIRSV</sequence>
<feature type="non-terminal residue" evidence="1">
    <location>
        <position position="1"/>
    </location>
</feature>
<dbReference type="EMBL" id="HAEB01019692">
    <property type="protein sequence ID" value="SBQ66219.1"/>
    <property type="molecule type" value="Transcribed_RNA"/>
</dbReference>
<feature type="non-terminal residue" evidence="1">
    <location>
        <position position="67"/>
    </location>
</feature>
<protein>
    <submittedName>
        <fullName evidence="1">Heterogeneous nuclear ribonucleoprotein A3</fullName>
    </submittedName>
</protein>
<dbReference type="AlphaFoldDB" id="A0A1A8G772"/>
<gene>
    <name evidence="1" type="primary">HNRNPA3</name>
</gene>
<reference evidence="1" key="2">
    <citation type="submission" date="2016-06" db="EMBL/GenBank/DDBJ databases">
        <title>The genome of a short-lived fish provides insights into sex chromosome evolution and the genetic control of aging.</title>
        <authorList>
            <person name="Reichwald K."/>
            <person name="Felder M."/>
            <person name="Petzold A."/>
            <person name="Koch P."/>
            <person name="Groth M."/>
            <person name="Platzer M."/>
        </authorList>
    </citation>
    <scope>NUCLEOTIDE SEQUENCE</scope>
    <source>
        <tissue evidence="1">Brain</tissue>
    </source>
</reference>
<reference evidence="1" key="1">
    <citation type="submission" date="2016-05" db="EMBL/GenBank/DDBJ databases">
        <authorList>
            <person name="Lavstsen T."/>
            <person name="Jespersen J.S."/>
        </authorList>
    </citation>
    <scope>NUCLEOTIDE SEQUENCE</scope>
    <source>
        <tissue evidence="1">Brain</tissue>
    </source>
</reference>
<name>A0A1A8G772_9TELE</name>